<dbReference type="EMBL" id="JAVXUP010001288">
    <property type="protein sequence ID" value="KAK3013579.1"/>
    <property type="molecule type" value="Genomic_DNA"/>
</dbReference>
<protein>
    <recommendedName>
        <fullName evidence="1">Transposase (putative) gypsy type domain-containing protein</fullName>
    </recommendedName>
</protein>
<comment type="caution">
    <text evidence="2">The sequence shown here is derived from an EMBL/GenBank/DDBJ whole genome shotgun (WGS) entry which is preliminary data.</text>
</comment>
<gene>
    <name evidence="2" type="ORF">RJ639_008758</name>
</gene>
<proteinExistence type="predicted"/>
<evidence type="ECO:0000313" key="2">
    <source>
        <dbReference type="EMBL" id="KAK3013579.1"/>
    </source>
</evidence>
<dbReference type="AlphaFoldDB" id="A0AA88VUD4"/>
<dbReference type="Proteomes" id="UP001188597">
    <property type="component" value="Unassembled WGS sequence"/>
</dbReference>
<sequence length="171" mass="19893">MTKEELEELIREYPLPQSWIARVPELQEPINYGTDWELGIYEEQIRSGYRLSLHPFALKMFDHYKMAPGQLVPNSWRKLVGLIYLIETSGYKVDPIDFMRVLFEICFVKDVTNSQMASDRGKTMKTGFLGTLQKANGERKEKLPTVELPLLRRGPMLLFLSHLLELSKECL</sequence>
<name>A0AA88VUD4_9ASTE</name>
<dbReference type="Pfam" id="PF04195">
    <property type="entry name" value="Transposase_28"/>
    <property type="match status" value="1"/>
</dbReference>
<evidence type="ECO:0000259" key="1">
    <source>
        <dbReference type="Pfam" id="PF04195"/>
    </source>
</evidence>
<feature type="domain" description="Transposase (putative) gypsy type" evidence="1">
    <location>
        <begin position="42"/>
        <end position="88"/>
    </location>
</feature>
<evidence type="ECO:0000313" key="3">
    <source>
        <dbReference type="Proteomes" id="UP001188597"/>
    </source>
</evidence>
<dbReference type="InterPro" id="IPR007321">
    <property type="entry name" value="Transposase_28"/>
</dbReference>
<organism evidence="2 3">
    <name type="scientific">Escallonia herrerae</name>
    <dbReference type="NCBI Taxonomy" id="1293975"/>
    <lineage>
        <taxon>Eukaryota</taxon>
        <taxon>Viridiplantae</taxon>
        <taxon>Streptophyta</taxon>
        <taxon>Embryophyta</taxon>
        <taxon>Tracheophyta</taxon>
        <taxon>Spermatophyta</taxon>
        <taxon>Magnoliopsida</taxon>
        <taxon>eudicotyledons</taxon>
        <taxon>Gunneridae</taxon>
        <taxon>Pentapetalae</taxon>
        <taxon>asterids</taxon>
        <taxon>campanulids</taxon>
        <taxon>Escalloniales</taxon>
        <taxon>Escalloniaceae</taxon>
        <taxon>Escallonia</taxon>
    </lineage>
</organism>
<keyword evidence="3" id="KW-1185">Reference proteome</keyword>
<reference evidence="2" key="1">
    <citation type="submission" date="2022-12" db="EMBL/GenBank/DDBJ databases">
        <title>Draft genome assemblies for two species of Escallonia (Escalloniales).</title>
        <authorList>
            <person name="Chanderbali A."/>
            <person name="Dervinis C."/>
            <person name="Anghel I."/>
            <person name="Soltis D."/>
            <person name="Soltis P."/>
            <person name="Zapata F."/>
        </authorList>
    </citation>
    <scope>NUCLEOTIDE SEQUENCE</scope>
    <source>
        <strain evidence="2">UCBG64.0493</strain>
        <tissue evidence="2">Leaf</tissue>
    </source>
</reference>
<accession>A0AA88VUD4</accession>